<dbReference type="AlphaFoldDB" id="A0AAX2H4Q9"/>
<dbReference type="Proteomes" id="UP000219564">
    <property type="component" value="Unassembled WGS sequence"/>
</dbReference>
<dbReference type="EMBL" id="OBKZ01000010">
    <property type="protein sequence ID" value="SOB50550.1"/>
    <property type="molecule type" value="Genomic_DNA"/>
</dbReference>
<organism evidence="1 2">
    <name type="scientific">Pseudomonas lundensis</name>
    <dbReference type="NCBI Taxonomy" id="86185"/>
    <lineage>
        <taxon>Bacteria</taxon>
        <taxon>Pseudomonadati</taxon>
        <taxon>Pseudomonadota</taxon>
        <taxon>Gammaproteobacteria</taxon>
        <taxon>Pseudomonadales</taxon>
        <taxon>Pseudomonadaceae</taxon>
        <taxon>Pseudomonas</taxon>
    </lineage>
</organism>
<evidence type="ECO:0000313" key="2">
    <source>
        <dbReference type="Proteomes" id="UP000219564"/>
    </source>
</evidence>
<proteinExistence type="predicted"/>
<dbReference type="AntiFam" id="ANF00014">
    <property type="entry name" value="tRNA translation"/>
</dbReference>
<protein>
    <submittedName>
        <fullName evidence="1">Uncharacterized protein</fullName>
    </submittedName>
</protein>
<gene>
    <name evidence="1" type="ORF">PLUA15_180001</name>
</gene>
<comment type="caution">
    <text evidence="1">The sequence shown here is derived from an EMBL/GenBank/DDBJ whole genome shotgun (WGS) entry which is preliminary data.</text>
</comment>
<name>A0AAX2H4Q9_9PSED</name>
<reference evidence="1 2" key="1">
    <citation type="submission" date="2017-08" db="EMBL/GenBank/DDBJ databases">
        <authorList>
            <person name="Chaillou S."/>
        </authorList>
    </citation>
    <scope>NUCLEOTIDE SEQUENCE [LARGE SCALE GENOMIC DNA]</scope>
    <source>
        <strain evidence="1 2">MFPA15A1205</strain>
    </source>
</reference>
<evidence type="ECO:0000313" key="1">
    <source>
        <dbReference type="EMBL" id="SOB50550.1"/>
    </source>
</evidence>
<accession>A0AAX2H4Q9</accession>
<sequence>MVHSTGFEPVTARFVAEYSIQLSYECKVCLLNQTTLVEAKLTAEATNS</sequence>